<feature type="chain" id="PRO_5024467959" description="3-keto-alpha-glucoside-1,2-lyase/3-keto-2-hydroxy-glucal hydratase domain-containing protein" evidence="2">
    <location>
        <begin position="26"/>
        <end position="239"/>
    </location>
</feature>
<feature type="domain" description="3-keto-alpha-glucoside-1,2-lyase/3-keto-2-hydroxy-glucal hydratase" evidence="3">
    <location>
        <begin position="48"/>
        <end position="224"/>
    </location>
</feature>
<dbReference type="Proteomes" id="UP000324479">
    <property type="component" value="Unassembled WGS sequence"/>
</dbReference>
<feature type="signal peptide" evidence="2">
    <location>
        <begin position="1"/>
        <end position="25"/>
    </location>
</feature>
<evidence type="ECO:0000313" key="5">
    <source>
        <dbReference type="Proteomes" id="UP000324479"/>
    </source>
</evidence>
<evidence type="ECO:0000256" key="1">
    <source>
        <dbReference type="SAM" id="MobiDB-lite"/>
    </source>
</evidence>
<dbReference type="Pfam" id="PF06439">
    <property type="entry name" value="3keto-disac_hyd"/>
    <property type="match status" value="1"/>
</dbReference>
<dbReference type="Gene3D" id="2.60.120.560">
    <property type="entry name" value="Exo-inulinase, domain 1"/>
    <property type="match status" value="1"/>
</dbReference>
<proteinExistence type="predicted"/>
<accession>A0A5M6DFK8</accession>
<reference evidence="4 5" key="1">
    <citation type="submission" date="2019-08" db="EMBL/GenBank/DDBJ databases">
        <authorList>
            <person name="Dhanesh K."/>
            <person name="Kumar G."/>
            <person name="Sasikala C."/>
            <person name="Venkata Ramana C."/>
        </authorList>
    </citation>
    <scope>NUCLEOTIDE SEQUENCE [LARGE SCALE GENOMIC DNA]</scope>
    <source>
        <strain evidence="4 5">JC645</strain>
    </source>
</reference>
<keyword evidence="2" id="KW-0732">Signal</keyword>
<comment type="caution">
    <text evidence="4">The sequence shown here is derived from an EMBL/GenBank/DDBJ whole genome shotgun (WGS) entry which is preliminary data.</text>
</comment>
<dbReference type="GO" id="GO:0016787">
    <property type="term" value="F:hydrolase activity"/>
    <property type="evidence" value="ECO:0007669"/>
    <property type="project" value="InterPro"/>
</dbReference>
<gene>
    <name evidence="4" type="ORF">FYK55_03100</name>
</gene>
<dbReference type="EMBL" id="VWOX01000002">
    <property type="protein sequence ID" value="KAA5546311.1"/>
    <property type="molecule type" value="Genomic_DNA"/>
</dbReference>
<dbReference type="AlphaFoldDB" id="A0A5M6DFK8"/>
<name>A0A5M6DFK8_9BACT</name>
<evidence type="ECO:0000259" key="3">
    <source>
        <dbReference type="Pfam" id="PF06439"/>
    </source>
</evidence>
<sequence length="239" mass="26537">MRNLKMTGFLLRVLSLILVATPALAGERLLEDHFERSEQNDQEEQVGNGWGTNSASRAKGNKQVDLVDGALKITRHPVADHGVSVVHDLEFKDATISLRFRIGEGDQLGINIADMKEKSVHAGHLCVAKIRLNKLTLMDLKTGRMNLETRDRSKAGKLTAEDRKRIAAKQKEFPLQLSADTWHDLQVDLKGETMTVQIDGSTVGQFLSPGIGHPTKSRLRLAVEKQAWVDDVTVDRNDS</sequence>
<organism evidence="4 5">
    <name type="scientific">Roseiconus nitratireducens</name>
    <dbReference type="NCBI Taxonomy" id="2605748"/>
    <lineage>
        <taxon>Bacteria</taxon>
        <taxon>Pseudomonadati</taxon>
        <taxon>Planctomycetota</taxon>
        <taxon>Planctomycetia</taxon>
        <taxon>Pirellulales</taxon>
        <taxon>Pirellulaceae</taxon>
        <taxon>Roseiconus</taxon>
    </lineage>
</organism>
<dbReference type="InterPro" id="IPR010496">
    <property type="entry name" value="AL/BT2_dom"/>
</dbReference>
<feature type="region of interest" description="Disordered" evidence="1">
    <location>
        <begin position="36"/>
        <end position="59"/>
    </location>
</feature>
<protein>
    <recommendedName>
        <fullName evidence="3">3-keto-alpha-glucoside-1,2-lyase/3-keto-2-hydroxy-glucal hydratase domain-containing protein</fullName>
    </recommendedName>
</protein>
<evidence type="ECO:0000256" key="2">
    <source>
        <dbReference type="SAM" id="SignalP"/>
    </source>
</evidence>
<keyword evidence="5" id="KW-1185">Reference proteome</keyword>
<evidence type="ECO:0000313" key="4">
    <source>
        <dbReference type="EMBL" id="KAA5546311.1"/>
    </source>
</evidence>